<evidence type="ECO:0000313" key="2">
    <source>
        <dbReference type="EMBL" id="MBU5672188.1"/>
    </source>
</evidence>
<feature type="region of interest" description="Disordered" evidence="1">
    <location>
        <begin position="1"/>
        <end position="56"/>
    </location>
</feature>
<feature type="compositionally biased region" description="Basic residues" evidence="1">
    <location>
        <begin position="47"/>
        <end position="56"/>
    </location>
</feature>
<evidence type="ECO:0000256" key="1">
    <source>
        <dbReference type="SAM" id="MobiDB-lite"/>
    </source>
</evidence>
<dbReference type="RefSeq" id="WP_216478719.1">
    <property type="nucleotide sequence ID" value="NZ_JAHLQJ010000007.1"/>
</dbReference>
<accession>A0ABS6FPS8</accession>
<proteinExistence type="predicted"/>
<protein>
    <recommendedName>
        <fullName evidence="4">YfhD family protein</fullName>
    </recommendedName>
</protein>
<dbReference type="EMBL" id="JAHLQJ010000007">
    <property type="protein sequence ID" value="MBU5672188.1"/>
    <property type="molecule type" value="Genomic_DNA"/>
</dbReference>
<reference evidence="2 3" key="1">
    <citation type="submission" date="2021-06" db="EMBL/GenBank/DDBJ databases">
        <authorList>
            <person name="Sun Q."/>
            <person name="Li D."/>
        </authorList>
    </citation>
    <scope>NUCLEOTIDE SEQUENCE [LARGE SCALE GENOMIC DNA]</scope>
    <source>
        <strain evidence="2 3">MSJ-6</strain>
    </source>
</reference>
<feature type="compositionally biased region" description="Basic and acidic residues" evidence="1">
    <location>
        <begin position="1"/>
        <end position="19"/>
    </location>
</feature>
<name>A0ABS6FPS8_9BACL</name>
<gene>
    <name evidence="2" type="ORF">KQJ23_10175</name>
</gene>
<organism evidence="2 3">
    <name type="scientific">Paenibacillus brevis</name>
    <dbReference type="NCBI Taxonomy" id="2841508"/>
    <lineage>
        <taxon>Bacteria</taxon>
        <taxon>Bacillati</taxon>
        <taxon>Bacillota</taxon>
        <taxon>Bacilli</taxon>
        <taxon>Bacillales</taxon>
        <taxon>Paenibacillaceae</taxon>
        <taxon>Paenibacillus</taxon>
    </lineage>
</organism>
<sequence>MDFTEGRRRQYEQLMKEKPGFTQSCPSEEEERPIRKQVKGTVTKPKQTNRKRCRED</sequence>
<comment type="caution">
    <text evidence="2">The sequence shown here is derived from an EMBL/GenBank/DDBJ whole genome shotgun (WGS) entry which is preliminary data.</text>
</comment>
<evidence type="ECO:0008006" key="4">
    <source>
        <dbReference type="Google" id="ProtNLM"/>
    </source>
</evidence>
<keyword evidence="3" id="KW-1185">Reference proteome</keyword>
<dbReference type="Proteomes" id="UP000743001">
    <property type="component" value="Unassembled WGS sequence"/>
</dbReference>
<evidence type="ECO:0000313" key="3">
    <source>
        <dbReference type="Proteomes" id="UP000743001"/>
    </source>
</evidence>